<evidence type="ECO:0000313" key="2">
    <source>
        <dbReference type="Proteomes" id="UP001589590"/>
    </source>
</evidence>
<dbReference type="Proteomes" id="UP001589590">
    <property type="component" value="Unassembled WGS sequence"/>
</dbReference>
<sequence>MKYILYIMFLYSPLYLFSQVGVGTNSPKASLHVEPTSKTNPNGADGVLIPRLADFPGNGVEEGQLIYLKNHATELDGFYFWDGTTWVWLINNYDRTIDRATYIASGTGYTGTGNNRQVNFSRIDAFDTTGFSVAGNNITVGKSGRYLLAFTTSVKRSGTETPLKQANFLYVLFVNNNQLSSITGRVTASTSNEIPSATSAALSTIVDLQVGDVLNVYVYKSNETPNDYSGYGINGLTLTFLR</sequence>
<accession>A0ABV5GXF1</accession>
<keyword evidence="2" id="KW-1185">Reference proteome</keyword>
<dbReference type="RefSeq" id="WP_290268611.1">
    <property type="nucleotide sequence ID" value="NZ_JAUFQP010000007.1"/>
</dbReference>
<reference evidence="1 2" key="1">
    <citation type="submission" date="2024-09" db="EMBL/GenBank/DDBJ databases">
        <authorList>
            <person name="Sun Q."/>
            <person name="Mori K."/>
        </authorList>
    </citation>
    <scope>NUCLEOTIDE SEQUENCE [LARGE SCALE GENOMIC DNA]</scope>
    <source>
        <strain evidence="1 2">CECT 8300</strain>
    </source>
</reference>
<organism evidence="1 2">
    <name type="scientific">Algibacter miyuki</name>
    <dbReference type="NCBI Taxonomy" id="1306933"/>
    <lineage>
        <taxon>Bacteria</taxon>
        <taxon>Pseudomonadati</taxon>
        <taxon>Bacteroidota</taxon>
        <taxon>Flavobacteriia</taxon>
        <taxon>Flavobacteriales</taxon>
        <taxon>Flavobacteriaceae</taxon>
        <taxon>Algibacter</taxon>
    </lineage>
</organism>
<evidence type="ECO:0000313" key="1">
    <source>
        <dbReference type="EMBL" id="MFB9104139.1"/>
    </source>
</evidence>
<gene>
    <name evidence="1" type="ORF">ACFFU1_04445</name>
</gene>
<comment type="caution">
    <text evidence="1">The sequence shown here is derived from an EMBL/GenBank/DDBJ whole genome shotgun (WGS) entry which is preliminary data.</text>
</comment>
<dbReference type="InterPro" id="IPR008983">
    <property type="entry name" value="Tumour_necrosis_fac-like_dom"/>
</dbReference>
<dbReference type="EMBL" id="JBHMFA010000003">
    <property type="protein sequence ID" value="MFB9104139.1"/>
    <property type="molecule type" value="Genomic_DNA"/>
</dbReference>
<evidence type="ECO:0008006" key="3">
    <source>
        <dbReference type="Google" id="ProtNLM"/>
    </source>
</evidence>
<name>A0ABV5GXF1_9FLAO</name>
<dbReference type="Gene3D" id="2.60.120.40">
    <property type="match status" value="1"/>
</dbReference>
<dbReference type="SUPFAM" id="SSF49842">
    <property type="entry name" value="TNF-like"/>
    <property type="match status" value="1"/>
</dbReference>
<protein>
    <recommendedName>
        <fullName evidence="3">C1q domain-containing protein</fullName>
    </recommendedName>
</protein>
<proteinExistence type="predicted"/>